<evidence type="ECO:0000313" key="5">
    <source>
        <dbReference type="Proteomes" id="UP001059380"/>
    </source>
</evidence>
<dbReference type="AlphaFoldDB" id="A0A9J7BK33"/>
<proteinExistence type="inferred from homology"/>
<dbReference type="HAMAP" id="MF_00632">
    <property type="entry name" value="UPF0234"/>
    <property type="match status" value="1"/>
</dbReference>
<dbReference type="KEGG" id="orp:MOP44_16330"/>
<dbReference type="Proteomes" id="UP001059380">
    <property type="component" value="Chromosome"/>
</dbReference>
<keyword evidence="5" id="KW-1185">Reference proteome</keyword>
<dbReference type="NCBIfam" id="NF003819">
    <property type="entry name" value="PRK05412.1"/>
    <property type="match status" value="1"/>
</dbReference>
<dbReference type="InterPro" id="IPR007551">
    <property type="entry name" value="YajQ/Smlt4090-like"/>
</dbReference>
<evidence type="ECO:0000256" key="1">
    <source>
        <dbReference type="ARBA" id="ARBA00022741"/>
    </source>
</evidence>
<dbReference type="SUPFAM" id="SSF89963">
    <property type="entry name" value="YajQ-like"/>
    <property type="match status" value="2"/>
</dbReference>
<dbReference type="GO" id="GO:0005829">
    <property type="term" value="C:cytosol"/>
    <property type="evidence" value="ECO:0007669"/>
    <property type="project" value="TreeGrafter"/>
</dbReference>
<dbReference type="InterPro" id="IPR035571">
    <property type="entry name" value="UPF0234-like_C"/>
</dbReference>
<evidence type="ECO:0000256" key="3">
    <source>
        <dbReference type="HAMAP-Rule" id="MF_00632"/>
    </source>
</evidence>
<dbReference type="Gene3D" id="3.30.70.860">
    <property type="match status" value="1"/>
</dbReference>
<dbReference type="RefSeq" id="WP_260791249.1">
    <property type="nucleotide sequence ID" value="NZ_CP093313.1"/>
</dbReference>
<comment type="similarity">
    <text evidence="2 3">Belongs to the YajQ family.</text>
</comment>
<name>A0A9J7BK33_9BACT</name>
<evidence type="ECO:0000256" key="2">
    <source>
        <dbReference type="ARBA" id="ARBA00093450"/>
    </source>
</evidence>
<dbReference type="PANTHER" id="PTHR30476:SF0">
    <property type="entry name" value="UPF0234 PROTEIN YAJQ"/>
    <property type="match status" value="1"/>
</dbReference>
<dbReference type="GO" id="GO:0000166">
    <property type="term" value="F:nucleotide binding"/>
    <property type="evidence" value="ECO:0007669"/>
    <property type="project" value="UniProtKB-UniRule"/>
</dbReference>
<evidence type="ECO:0000313" key="4">
    <source>
        <dbReference type="EMBL" id="UWZ82138.1"/>
    </source>
</evidence>
<sequence>MAQDNSFDIVSKVEIQEVRNAIDQALKEIHQRFDLKDSHSEIKLQEADKEIQLASKDEYKLEAVKEILGQKLVKRGVSLKNLTYGKVEPAAGSSVRQKITLQQGIPGEKAKEIVKLVKDSKKKVQASIQGDTVRISGKDRDDLQAIIALLRGKDLGVDLQFTNYRTN</sequence>
<dbReference type="EMBL" id="CP093313">
    <property type="protein sequence ID" value="UWZ82138.1"/>
    <property type="molecule type" value="Genomic_DNA"/>
</dbReference>
<dbReference type="CDD" id="cd11740">
    <property type="entry name" value="YajQ_like"/>
    <property type="match status" value="1"/>
</dbReference>
<organism evidence="4 5">
    <name type="scientific">Occallatibacter riparius</name>
    <dbReference type="NCBI Taxonomy" id="1002689"/>
    <lineage>
        <taxon>Bacteria</taxon>
        <taxon>Pseudomonadati</taxon>
        <taxon>Acidobacteriota</taxon>
        <taxon>Terriglobia</taxon>
        <taxon>Terriglobales</taxon>
        <taxon>Acidobacteriaceae</taxon>
        <taxon>Occallatibacter</taxon>
    </lineage>
</organism>
<dbReference type="PANTHER" id="PTHR30476">
    <property type="entry name" value="UPF0234 PROTEIN YAJQ"/>
    <property type="match status" value="1"/>
</dbReference>
<dbReference type="InterPro" id="IPR036183">
    <property type="entry name" value="YajQ-like_sf"/>
</dbReference>
<protein>
    <recommendedName>
        <fullName evidence="3">Nucleotide-binding protein MOP44_16330</fullName>
    </recommendedName>
</protein>
<dbReference type="Pfam" id="PF04461">
    <property type="entry name" value="YajQ"/>
    <property type="match status" value="1"/>
</dbReference>
<comment type="function">
    <text evidence="3">Nucleotide-binding protein.</text>
</comment>
<accession>A0A9J7BK33</accession>
<dbReference type="Gene3D" id="3.30.70.990">
    <property type="entry name" value="YajQ-like, domain 2"/>
    <property type="match status" value="1"/>
</dbReference>
<keyword evidence="1 3" id="KW-0547">Nucleotide-binding</keyword>
<dbReference type="InterPro" id="IPR035570">
    <property type="entry name" value="UPF0234_N"/>
</dbReference>
<gene>
    <name evidence="4" type="ORF">MOP44_16330</name>
</gene>
<reference evidence="4" key="1">
    <citation type="submission" date="2021-04" db="EMBL/GenBank/DDBJ databases">
        <title>Phylogenetic analysis of Acidobacteriaceae.</title>
        <authorList>
            <person name="Qiu L."/>
            <person name="Zhang Q."/>
        </authorList>
    </citation>
    <scope>NUCLEOTIDE SEQUENCE</scope>
    <source>
        <strain evidence="4">DSM 25168</strain>
    </source>
</reference>